<dbReference type="GO" id="GO:0046930">
    <property type="term" value="C:pore complex"/>
    <property type="evidence" value="ECO:0007669"/>
    <property type="project" value="UniProtKB-KW"/>
</dbReference>
<keyword evidence="9" id="KW-0472">Membrane</keyword>
<dbReference type="PANTHER" id="PTHR34501">
    <property type="entry name" value="PROTEIN YDDL-RELATED"/>
    <property type="match status" value="1"/>
</dbReference>
<dbReference type="PRINTS" id="PR00182">
    <property type="entry name" value="ECOLNEIPORIN"/>
</dbReference>
<evidence type="ECO:0000313" key="14">
    <source>
        <dbReference type="Proteomes" id="UP000180246"/>
    </source>
</evidence>
<evidence type="ECO:0000256" key="5">
    <source>
        <dbReference type="ARBA" id="ARBA00022692"/>
    </source>
</evidence>
<reference evidence="13 14" key="1">
    <citation type="submission" date="2014-10" db="EMBL/GenBank/DDBJ databases">
        <authorList>
            <person name="Seo M.-J."/>
            <person name="Seok Y.J."/>
            <person name="Cha I.-T."/>
        </authorList>
    </citation>
    <scope>NUCLEOTIDE SEQUENCE [LARGE SCALE GENOMIC DNA]</scope>
    <source>
        <strain evidence="13 14">NEU</strain>
    </source>
</reference>
<dbReference type="InterPro" id="IPR050298">
    <property type="entry name" value="Gram-neg_bact_OMP"/>
</dbReference>
<protein>
    <recommendedName>
        <fullName evidence="12">Porin domain-containing protein</fullName>
    </recommendedName>
</protein>
<evidence type="ECO:0000256" key="3">
    <source>
        <dbReference type="ARBA" id="ARBA00022448"/>
    </source>
</evidence>
<evidence type="ECO:0000256" key="11">
    <source>
        <dbReference type="SAM" id="SignalP"/>
    </source>
</evidence>
<dbReference type="InterPro" id="IPR033900">
    <property type="entry name" value="Gram_neg_porin_domain"/>
</dbReference>
<evidence type="ECO:0000256" key="4">
    <source>
        <dbReference type="ARBA" id="ARBA00022452"/>
    </source>
</evidence>
<comment type="caution">
    <text evidence="13">The sequence shown here is derived from an EMBL/GenBank/DDBJ whole genome shotgun (WGS) entry which is preliminary data.</text>
</comment>
<evidence type="ECO:0000256" key="6">
    <source>
        <dbReference type="ARBA" id="ARBA00022729"/>
    </source>
</evidence>
<feature type="chain" id="PRO_5010313460" description="Porin domain-containing protein" evidence="11">
    <location>
        <begin position="21"/>
        <end position="344"/>
    </location>
</feature>
<evidence type="ECO:0000256" key="1">
    <source>
        <dbReference type="ARBA" id="ARBA00004571"/>
    </source>
</evidence>
<dbReference type="InterPro" id="IPR001702">
    <property type="entry name" value="Porin_Gram-ve"/>
</dbReference>
<dbReference type="CDD" id="cd00342">
    <property type="entry name" value="gram_neg_porins"/>
    <property type="match status" value="1"/>
</dbReference>
<sequence>MKHKILAIAIVSALPLVAQAQTSVTMYGLIDASIGVENNDAPGESSRTVVSSGTQSASRLGFRGTEDLGNGLKALFNIEAAIAADTGATNSRMFDRRAVVGLQGAFGTVTVGREYGPIAAVASASDTLGQGFYGSNLASFGTNRLTRRLDNSVNYQSNALNGFTLRAAYGAGERNETDLQDTGDITGVALEYANAGFYVGAGYQNREDLPSGDSKEYGVGLGYKFGNFELRGGYLAADPEFANGIDNKYEQMNAGVSYGFGASRVYLNYQQQEQELGDAEGKAVTLAYTYTLSKRTNVYASYAKLRNNGTGVFTLAGSGNAIALPATAFGADPQVYNIGVRHSF</sequence>
<evidence type="ECO:0000256" key="7">
    <source>
        <dbReference type="ARBA" id="ARBA00023065"/>
    </source>
</evidence>
<dbReference type="PANTHER" id="PTHR34501:SF9">
    <property type="entry name" value="MAJOR OUTER MEMBRANE PROTEIN P.IA"/>
    <property type="match status" value="1"/>
</dbReference>
<evidence type="ECO:0000256" key="10">
    <source>
        <dbReference type="ARBA" id="ARBA00023237"/>
    </source>
</evidence>
<evidence type="ECO:0000256" key="8">
    <source>
        <dbReference type="ARBA" id="ARBA00023114"/>
    </source>
</evidence>
<dbReference type="GO" id="GO:0009279">
    <property type="term" value="C:cell outer membrane"/>
    <property type="evidence" value="ECO:0007669"/>
    <property type="project" value="UniProtKB-SubCell"/>
</dbReference>
<name>A0A1S2N621_9BURK</name>
<keyword evidence="10" id="KW-0998">Cell outer membrane</keyword>
<dbReference type="Proteomes" id="UP000180246">
    <property type="component" value="Unassembled WGS sequence"/>
</dbReference>
<dbReference type="Gene3D" id="2.40.160.10">
    <property type="entry name" value="Porin"/>
    <property type="match status" value="1"/>
</dbReference>
<dbReference type="InterPro" id="IPR002299">
    <property type="entry name" value="Porin_Neis"/>
</dbReference>
<proteinExistence type="predicted"/>
<dbReference type="AlphaFoldDB" id="A0A1S2N621"/>
<feature type="domain" description="Porin" evidence="12">
    <location>
        <begin position="7"/>
        <end position="309"/>
    </location>
</feature>
<keyword evidence="6 11" id="KW-0732">Signal</keyword>
<dbReference type="SUPFAM" id="SSF56935">
    <property type="entry name" value="Porins"/>
    <property type="match status" value="1"/>
</dbReference>
<organism evidence="13 14">
    <name type="scientific">Massilia timonae</name>
    <dbReference type="NCBI Taxonomy" id="47229"/>
    <lineage>
        <taxon>Bacteria</taxon>
        <taxon>Pseudomonadati</taxon>
        <taxon>Pseudomonadota</taxon>
        <taxon>Betaproteobacteria</taxon>
        <taxon>Burkholderiales</taxon>
        <taxon>Oxalobacteraceae</taxon>
        <taxon>Telluria group</taxon>
        <taxon>Massilia</taxon>
    </lineage>
</organism>
<evidence type="ECO:0000259" key="12">
    <source>
        <dbReference type="Pfam" id="PF13609"/>
    </source>
</evidence>
<comment type="subcellular location">
    <subcellularLocation>
        <location evidence="1">Cell outer membrane</location>
        <topology evidence="1">Multi-pass membrane protein</topology>
    </subcellularLocation>
</comment>
<evidence type="ECO:0000256" key="9">
    <source>
        <dbReference type="ARBA" id="ARBA00023136"/>
    </source>
</evidence>
<keyword evidence="4" id="KW-1134">Transmembrane beta strand</keyword>
<dbReference type="InterPro" id="IPR023614">
    <property type="entry name" value="Porin_dom_sf"/>
</dbReference>
<keyword evidence="7" id="KW-0406">Ion transport</keyword>
<dbReference type="GO" id="GO:0034220">
    <property type="term" value="P:monoatomic ion transmembrane transport"/>
    <property type="evidence" value="ECO:0007669"/>
    <property type="project" value="InterPro"/>
</dbReference>
<keyword evidence="3" id="KW-0813">Transport</keyword>
<dbReference type="GO" id="GO:0015288">
    <property type="term" value="F:porin activity"/>
    <property type="evidence" value="ECO:0007669"/>
    <property type="project" value="UniProtKB-KW"/>
</dbReference>
<feature type="signal peptide" evidence="11">
    <location>
        <begin position="1"/>
        <end position="20"/>
    </location>
</feature>
<keyword evidence="8" id="KW-0626">Porin</keyword>
<comment type="subunit">
    <text evidence="2">Homotrimer.</text>
</comment>
<accession>A0A1S2N621</accession>
<evidence type="ECO:0000313" key="13">
    <source>
        <dbReference type="EMBL" id="OIJ40044.1"/>
    </source>
</evidence>
<dbReference type="PRINTS" id="PR00184">
    <property type="entry name" value="NEISSPPORIN"/>
</dbReference>
<dbReference type="Pfam" id="PF13609">
    <property type="entry name" value="Porin_4"/>
    <property type="match status" value="1"/>
</dbReference>
<dbReference type="RefSeq" id="WP_071360088.1">
    <property type="nucleotide sequence ID" value="NZ_JRYB01000001.1"/>
</dbReference>
<keyword evidence="5" id="KW-0812">Transmembrane</keyword>
<evidence type="ECO:0000256" key="2">
    <source>
        <dbReference type="ARBA" id="ARBA00011233"/>
    </source>
</evidence>
<gene>
    <name evidence="13" type="ORF">LO55_194</name>
</gene>
<dbReference type="EMBL" id="JRYB01000001">
    <property type="protein sequence ID" value="OIJ40044.1"/>
    <property type="molecule type" value="Genomic_DNA"/>
</dbReference>